<keyword evidence="1" id="KW-0479">Metal-binding</keyword>
<dbReference type="GO" id="GO:0046872">
    <property type="term" value="F:metal ion binding"/>
    <property type="evidence" value="ECO:0007669"/>
    <property type="project" value="UniProtKB-KW"/>
</dbReference>
<evidence type="ECO:0000259" key="3">
    <source>
        <dbReference type="Pfam" id="PF00149"/>
    </source>
</evidence>
<dbReference type="AlphaFoldDB" id="A0A848L9Z9"/>
<evidence type="ECO:0000256" key="1">
    <source>
        <dbReference type="ARBA" id="ARBA00022723"/>
    </source>
</evidence>
<dbReference type="RefSeq" id="WP_169344377.1">
    <property type="nucleotide sequence ID" value="NZ_JABBJJ010000031.1"/>
</dbReference>
<dbReference type="EMBL" id="JABBJJ010000031">
    <property type="protein sequence ID" value="NMO15082.1"/>
    <property type="molecule type" value="Genomic_DNA"/>
</dbReference>
<dbReference type="InterPro" id="IPR029052">
    <property type="entry name" value="Metallo-depent_PP-like"/>
</dbReference>
<proteinExistence type="predicted"/>
<gene>
    <name evidence="4" type="ORF">HG543_09465</name>
</gene>
<dbReference type="Proteomes" id="UP000518300">
    <property type="component" value="Unassembled WGS sequence"/>
</dbReference>
<dbReference type="Pfam" id="PF00149">
    <property type="entry name" value="Metallophos"/>
    <property type="match status" value="1"/>
</dbReference>
<evidence type="ECO:0000313" key="5">
    <source>
        <dbReference type="Proteomes" id="UP000518300"/>
    </source>
</evidence>
<dbReference type="GO" id="GO:0009245">
    <property type="term" value="P:lipid A biosynthetic process"/>
    <property type="evidence" value="ECO:0007669"/>
    <property type="project" value="TreeGrafter"/>
</dbReference>
<evidence type="ECO:0000313" key="4">
    <source>
        <dbReference type="EMBL" id="NMO15082.1"/>
    </source>
</evidence>
<name>A0A848L9Z9_9BACT</name>
<sequence length="245" mass="25944">MRIAAVGDIHAGLDSAPLIRAAVEHLRGRADILVVAGDLTQHGSVEEAQVVARELARLELPMFAVLGNHDYHMGAEQAISATLEDAGVRVLEGKAVVCDVDGVRVAVAGVKGFGCGFAGACGTEFGEPEMKLFVRRSRESGEQLARALATADANLHVALTHFSPVKDTLLGERPEIHPFLGSFFLADAIDQGPCDVAFHGHAHNGTEWGLTAGGVPVRNVARFVLRAAYKVYELDPAAPPGSRLR</sequence>
<keyword evidence="2" id="KW-0378">Hydrolase</keyword>
<dbReference type="Gene3D" id="3.60.21.10">
    <property type="match status" value="1"/>
</dbReference>
<dbReference type="PIRSF" id="PIRSF008292">
    <property type="entry name" value="UCP008292"/>
    <property type="match status" value="1"/>
</dbReference>
<dbReference type="InterPro" id="IPR004843">
    <property type="entry name" value="Calcineurin-like_PHP"/>
</dbReference>
<dbReference type="GO" id="GO:0008758">
    <property type="term" value="F:UDP-2,3-diacylglucosamine hydrolase activity"/>
    <property type="evidence" value="ECO:0007669"/>
    <property type="project" value="TreeGrafter"/>
</dbReference>
<dbReference type="PANTHER" id="PTHR31302:SF31">
    <property type="entry name" value="PHOSPHODIESTERASE YAEI"/>
    <property type="match status" value="1"/>
</dbReference>
<dbReference type="InterPro" id="IPR016538">
    <property type="entry name" value="UCP008292"/>
</dbReference>
<dbReference type="GO" id="GO:0016020">
    <property type="term" value="C:membrane"/>
    <property type="evidence" value="ECO:0007669"/>
    <property type="project" value="GOC"/>
</dbReference>
<protein>
    <submittedName>
        <fullName evidence="4">Metallophosphoesterase</fullName>
    </submittedName>
</protein>
<comment type="caution">
    <text evidence="4">The sequence shown here is derived from an EMBL/GenBank/DDBJ whole genome shotgun (WGS) entry which is preliminary data.</text>
</comment>
<keyword evidence="5" id="KW-1185">Reference proteome</keyword>
<dbReference type="PANTHER" id="PTHR31302">
    <property type="entry name" value="TRANSMEMBRANE PROTEIN WITH METALLOPHOSPHOESTERASE DOMAIN-RELATED"/>
    <property type="match status" value="1"/>
</dbReference>
<organism evidence="4 5">
    <name type="scientific">Pyxidicoccus fallax</name>
    <dbReference type="NCBI Taxonomy" id="394095"/>
    <lineage>
        <taxon>Bacteria</taxon>
        <taxon>Pseudomonadati</taxon>
        <taxon>Myxococcota</taxon>
        <taxon>Myxococcia</taxon>
        <taxon>Myxococcales</taxon>
        <taxon>Cystobacterineae</taxon>
        <taxon>Myxococcaceae</taxon>
        <taxon>Pyxidicoccus</taxon>
    </lineage>
</organism>
<dbReference type="SUPFAM" id="SSF56300">
    <property type="entry name" value="Metallo-dependent phosphatases"/>
    <property type="match status" value="1"/>
</dbReference>
<evidence type="ECO:0000256" key="2">
    <source>
        <dbReference type="ARBA" id="ARBA00022801"/>
    </source>
</evidence>
<dbReference type="InterPro" id="IPR051158">
    <property type="entry name" value="Metallophosphoesterase_sf"/>
</dbReference>
<accession>A0A848L9Z9</accession>
<reference evidence="4 5" key="1">
    <citation type="submission" date="2020-04" db="EMBL/GenBank/DDBJ databases">
        <title>Draft genome of Pyxidicoccus fallax type strain.</title>
        <authorList>
            <person name="Whitworth D.E."/>
        </authorList>
    </citation>
    <scope>NUCLEOTIDE SEQUENCE [LARGE SCALE GENOMIC DNA]</scope>
    <source>
        <strain evidence="4 5">DSM 14698</strain>
    </source>
</reference>
<feature type="domain" description="Calcineurin-like phosphoesterase" evidence="3">
    <location>
        <begin position="1"/>
        <end position="204"/>
    </location>
</feature>